<proteinExistence type="inferred from homology"/>
<evidence type="ECO:0000313" key="13">
    <source>
        <dbReference type="EMBL" id="EDM74027.1"/>
    </source>
</evidence>
<keyword evidence="8" id="KW-0255">Endonuclease</keyword>
<dbReference type="GO" id="GO:0046872">
    <property type="term" value="F:metal ion binding"/>
    <property type="evidence" value="ECO:0007669"/>
    <property type="project" value="UniProtKB-KW"/>
</dbReference>
<dbReference type="InterPro" id="IPR050092">
    <property type="entry name" value="RNase_H"/>
</dbReference>
<keyword evidence="9" id="KW-0378">Hydrolase</keyword>
<dbReference type="RefSeq" id="WP_006976823.1">
    <property type="nucleotide sequence ID" value="NZ_ABCS01000154.1"/>
</dbReference>
<keyword evidence="7" id="KW-0479">Metal-binding</keyword>
<name>A6GJD7_9BACT</name>
<evidence type="ECO:0000259" key="12">
    <source>
        <dbReference type="PROSITE" id="PS50879"/>
    </source>
</evidence>
<dbReference type="GO" id="GO:0004523">
    <property type="term" value="F:RNA-DNA hybrid ribonuclease activity"/>
    <property type="evidence" value="ECO:0007669"/>
    <property type="project" value="UniProtKB-EC"/>
</dbReference>
<dbReference type="CDD" id="cd09278">
    <property type="entry name" value="RNase_HI_prokaryote_like"/>
    <property type="match status" value="1"/>
</dbReference>
<dbReference type="PROSITE" id="PS50879">
    <property type="entry name" value="RNASE_H_1"/>
    <property type="match status" value="1"/>
</dbReference>
<dbReference type="Gene3D" id="3.30.420.10">
    <property type="entry name" value="Ribonuclease H-like superfamily/Ribonuclease H"/>
    <property type="match status" value="1"/>
</dbReference>
<feature type="coiled-coil region" evidence="11">
    <location>
        <begin position="127"/>
        <end position="154"/>
    </location>
</feature>
<gene>
    <name evidence="13" type="ORF">PPSIR1_35592</name>
</gene>
<protein>
    <recommendedName>
        <fullName evidence="5">ribonuclease H</fullName>
        <ecNumber evidence="5">3.1.26.4</ecNumber>
    </recommendedName>
</protein>
<keyword evidence="6" id="KW-0540">Nuclease</keyword>
<evidence type="ECO:0000256" key="8">
    <source>
        <dbReference type="ARBA" id="ARBA00022759"/>
    </source>
</evidence>
<comment type="catalytic activity">
    <reaction evidence="1">
        <text>Endonucleolytic cleavage to 5'-phosphomonoester.</text>
        <dbReference type="EC" id="3.1.26.4"/>
    </reaction>
</comment>
<dbReference type="PANTHER" id="PTHR10642">
    <property type="entry name" value="RIBONUCLEASE H1"/>
    <property type="match status" value="1"/>
</dbReference>
<dbReference type="InterPro" id="IPR002156">
    <property type="entry name" value="RNaseH_domain"/>
</dbReference>
<feature type="domain" description="RNase H type-1" evidence="12">
    <location>
        <begin position="89"/>
        <end position="221"/>
    </location>
</feature>
<dbReference type="PANTHER" id="PTHR10642:SF26">
    <property type="entry name" value="RIBONUCLEASE H1"/>
    <property type="match status" value="1"/>
</dbReference>
<comment type="subunit">
    <text evidence="4">Monomer.</text>
</comment>
<evidence type="ECO:0000256" key="11">
    <source>
        <dbReference type="SAM" id="Coils"/>
    </source>
</evidence>
<evidence type="ECO:0000256" key="7">
    <source>
        <dbReference type="ARBA" id="ARBA00022723"/>
    </source>
</evidence>
<dbReference type="InterPro" id="IPR036397">
    <property type="entry name" value="RNaseH_sf"/>
</dbReference>
<keyword evidence="11" id="KW-0175">Coiled coil</keyword>
<comment type="cofactor">
    <cofactor evidence="2">
        <name>Mg(2+)</name>
        <dbReference type="ChEBI" id="CHEBI:18420"/>
    </cofactor>
</comment>
<evidence type="ECO:0000256" key="9">
    <source>
        <dbReference type="ARBA" id="ARBA00022801"/>
    </source>
</evidence>
<evidence type="ECO:0000313" key="14">
    <source>
        <dbReference type="Proteomes" id="UP000005801"/>
    </source>
</evidence>
<dbReference type="InterPro" id="IPR012337">
    <property type="entry name" value="RNaseH-like_sf"/>
</dbReference>
<evidence type="ECO:0000256" key="1">
    <source>
        <dbReference type="ARBA" id="ARBA00000077"/>
    </source>
</evidence>
<dbReference type="STRING" id="391625.PPSIR1_35592"/>
<keyword evidence="14" id="KW-1185">Reference proteome</keyword>
<dbReference type="eggNOG" id="COG0328">
    <property type="taxonomic scope" value="Bacteria"/>
</dbReference>
<dbReference type="GO" id="GO:0003676">
    <property type="term" value="F:nucleic acid binding"/>
    <property type="evidence" value="ECO:0007669"/>
    <property type="project" value="InterPro"/>
</dbReference>
<comment type="caution">
    <text evidence="13">The sequence shown here is derived from an EMBL/GenBank/DDBJ whole genome shotgun (WGS) entry which is preliminary data.</text>
</comment>
<dbReference type="EC" id="3.1.26.4" evidence="5"/>
<dbReference type="EMBL" id="ABCS01000154">
    <property type="protein sequence ID" value="EDM74027.1"/>
    <property type="molecule type" value="Genomic_DNA"/>
</dbReference>
<sequence length="234" mass="25743">MPWKAFEFRGDKVWVRVLATGKPIVRRGLVELRYKKGATKSYRTPRENIEDLPSPTEDESAIISDQEWGGGKASTPANKIREQPKVAADADTIIIHTDGACSGNPGPAGLGVHIVRPDSITEISEFIGDATNNVAELKAILRALEAITDEEKERRIHLYTDSGWSLGVLIGGWKAKKNVALIEKIKTKLPELPNIELLKVKGHAGLEGNEEADALATKAVRIEDSSIKQRPRRR</sequence>
<dbReference type="Pfam" id="PF00075">
    <property type="entry name" value="RNase_H"/>
    <property type="match status" value="1"/>
</dbReference>
<dbReference type="GO" id="GO:0043137">
    <property type="term" value="P:DNA replication, removal of RNA primer"/>
    <property type="evidence" value="ECO:0007669"/>
    <property type="project" value="TreeGrafter"/>
</dbReference>
<evidence type="ECO:0000256" key="3">
    <source>
        <dbReference type="ARBA" id="ARBA00005300"/>
    </source>
</evidence>
<accession>A6GJD7</accession>
<comment type="similarity">
    <text evidence="3">Belongs to the RNase H family.</text>
</comment>
<organism evidence="13 14">
    <name type="scientific">Plesiocystis pacifica SIR-1</name>
    <dbReference type="NCBI Taxonomy" id="391625"/>
    <lineage>
        <taxon>Bacteria</taxon>
        <taxon>Pseudomonadati</taxon>
        <taxon>Myxococcota</taxon>
        <taxon>Polyangia</taxon>
        <taxon>Nannocystales</taxon>
        <taxon>Nannocystaceae</taxon>
        <taxon>Plesiocystis</taxon>
    </lineage>
</organism>
<evidence type="ECO:0000256" key="10">
    <source>
        <dbReference type="ARBA" id="ARBA00022842"/>
    </source>
</evidence>
<keyword evidence="10" id="KW-0460">Magnesium</keyword>
<dbReference type="InterPro" id="IPR022892">
    <property type="entry name" value="RNaseHI"/>
</dbReference>
<dbReference type="Proteomes" id="UP000005801">
    <property type="component" value="Unassembled WGS sequence"/>
</dbReference>
<dbReference type="SUPFAM" id="SSF53098">
    <property type="entry name" value="Ribonuclease H-like"/>
    <property type="match status" value="1"/>
</dbReference>
<evidence type="ECO:0000256" key="4">
    <source>
        <dbReference type="ARBA" id="ARBA00011245"/>
    </source>
</evidence>
<evidence type="ECO:0000256" key="6">
    <source>
        <dbReference type="ARBA" id="ARBA00022722"/>
    </source>
</evidence>
<dbReference type="OrthoDB" id="7845843at2"/>
<evidence type="ECO:0000256" key="2">
    <source>
        <dbReference type="ARBA" id="ARBA00001946"/>
    </source>
</evidence>
<reference evidence="13 14" key="1">
    <citation type="submission" date="2007-06" db="EMBL/GenBank/DDBJ databases">
        <authorList>
            <person name="Shimkets L."/>
            <person name="Ferriera S."/>
            <person name="Johnson J."/>
            <person name="Kravitz S."/>
            <person name="Beeson K."/>
            <person name="Sutton G."/>
            <person name="Rogers Y.-H."/>
            <person name="Friedman R."/>
            <person name="Frazier M."/>
            <person name="Venter J.C."/>
        </authorList>
    </citation>
    <scope>NUCLEOTIDE SEQUENCE [LARGE SCALE GENOMIC DNA]</scope>
    <source>
        <strain evidence="13 14">SIR-1</strain>
    </source>
</reference>
<evidence type="ECO:0000256" key="5">
    <source>
        <dbReference type="ARBA" id="ARBA00012180"/>
    </source>
</evidence>
<dbReference type="AlphaFoldDB" id="A6GJD7"/>